<dbReference type="EMBL" id="JAESVP010000010">
    <property type="protein sequence ID" value="MBL4929674.1"/>
    <property type="molecule type" value="Genomic_DNA"/>
</dbReference>
<sequence>MPTLRFTSFVVFAEMRTGSNFLEANLNDLAGVRCHGEAFNPYFIGGEGKQELLGVSLDQRNADPRSLLRAMVTGTDGMSGFRYFNDHDPRVFDLVVNDPAVAKIILTRNHLDSYVSWKIAMESDQWWLANTKHLKTVRPPFDLEEFTARLDVLQQFQRRLTHQLQATGQTAFYIDYDDILDLDVLNGLAAFLGVEARLQALNYRFKKQNPEPILDKVSNPAEMQAGLAKVDFFALSHSPSFEPRRAGAVPSYLASEVQPLLFMPIKAAPEARLRKWLNAMGGVQTGMDRQSLRRWREGNPGHRSFTVLRHPLARAHAAFSDFVAREWMPELRPYLKRVHKFTLPPKGKGFASAAEYREGLLVFLDMIRHLHNGRTELRTPPHLATQGTILQGFASLQGPDLVIREDRLAEGVAWLSAEIGRPLPALPAAVATGPYALDSLYGPDLEAAARAAYGRDYTAFGFGDWQPGF</sequence>
<dbReference type="Proteomes" id="UP000619033">
    <property type="component" value="Unassembled WGS sequence"/>
</dbReference>
<dbReference type="SUPFAM" id="SSF52540">
    <property type="entry name" value="P-loop containing nucleoside triphosphate hydrolases"/>
    <property type="match status" value="1"/>
</dbReference>
<dbReference type="RefSeq" id="WP_202662245.1">
    <property type="nucleotide sequence ID" value="NZ_JAESVP010000010.1"/>
</dbReference>
<reference evidence="1" key="1">
    <citation type="submission" date="2021-01" db="EMBL/GenBank/DDBJ databases">
        <title>Genome seq and assembly of Tabrizicola sp. KVB23.</title>
        <authorList>
            <person name="Chhetri G."/>
        </authorList>
    </citation>
    <scope>NUCLEOTIDE SEQUENCE</scope>
    <source>
        <strain evidence="1">KVB23</strain>
    </source>
</reference>
<dbReference type="AlphaFoldDB" id="A0A8J7MXI7"/>
<dbReference type="InterPro" id="IPR027417">
    <property type="entry name" value="P-loop_NTPase"/>
</dbReference>
<dbReference type="Gene3D" id="3.40.50.300">
    <property type="entry name" value="P-loop containing nucleotide triphosphate hydrolases"/>
    <property type="match status" value="1"/>
</dbReference>
<organism evidence="1 2">
    <name type="scientific">Fuscibacter oryzae</name>
    <dbReference type="NCBI Taxonomy" id="2803939"/>
    <lineage>
        <taxon>Bacteria</taxon>
        <taxon>Pseudomonadati</taxon>
        <taxon>Pseudomonadota</taxon>
        <taxon>Alphaproteobacteria</taxon>
        <taxon>Rhodobacterales</taxon>
        <taxon>Paracoccaceae</taxon>
        <taxon>Fuscibacter</taxon>
    </lineage>
</organism>
<comment type="caution">
    <text evidence="1">The sequence shown here is derived from an EMBL/GenBank/DDBJ whole genome shotgun (WGS) entry which is preliminary data.</text>
</comment>
<name>A0A8J7MXI7_9RHOB</name>
<proteinExistence type="predicted"/>
<evidence type="ECO:0000313" key="1">
    <source>
        <dbReference type="EMBL" id="MBL4929674.1"/>
    </source>
</evidence>
<keyword evidence="2" id="KW-1185">Reference proteome</keyword>
<evidence type="ECO:0000313" key="2">
    <source>
        <dbReference type="Proteomes" id="UP000619033"/>
    </source>
</evidence>
<protein>
    <submittedName>
        <fullName evidence="1">Nodulation protein NodH</fullName>
    </submittedName>
</protein>
<accession>A0A8J7MXI7</accession>
<gene>
    <name evidence="1" type="ORF">JI744_16335</name>
</gene>